<comment type="caution">
    <text evidence="2">The sequence shown here is derived from an EMBL/GenBank/DDBJ whole genome shotgun (WGS) entry which is preliminary data.</text>
</comment>
<evidence type="ECO:0000313" key="2">
    <source>
        <dbReference type="EMBL" id="MFB3166872.1"/>
    </source>
</evidence>
<organism evidence="2 3">
    <name type="scientific">Neobacillus driksii</name>
    <dbReference type="NCBI Taxonomy" id="3035913"/>
    <lineage>
        <taxon>Bacteria</taxon>
        <taxon>Bacillati</taxon>
        <taxon>Bacillota</taxon>
        <taxon>Bacilli</taxon>
        <taxon>Bacillales</taxon>
        <taxon>Bacillaceae</taxon>
        <taxon>Neobacillus</taxon>
    </lineage>
</organism>
<evidence type="ECO:0000313" key="3">
    <source>
        <dbReference type="Proteomes" id="UP001241748"/>
    </source>
</evidence>
<evidence type="ECO:0000256" key="1">
    <source>
        <dbReference type="SAM" id="MobiDB-lite"/>
    </source>
</evidence>
<evidence type="ECO:0008006" key="4">
    <source>
        <dbReference type="Google" id="ProtNLM"/>
    </source>
</evidence>
<accession>A0ABV4YPW6</accession>
<gene>
    <name evidence="2" type="ORF">P5G62_007100</name>
</gene>
<feature type="region of interest" description="Disordered" evidence="1">
    <location>
        <begin position="1"/>
        <end position="37"/>
    </location>
</feature>
<dbReference type="RefSeq" id="WP_306075415.1">
    <property type="nucleotide sequence ID" value="NZ_JAROBZ020000001.1"/>
</dbReference>
<protein>
    <recommendedName>
        <fullName evidence="4">DUF3892 domain-containing protein</fullName>
    </recommendedName>
</protein>
<name>A0ABV4YPW6_9BACI</name>
<dbReference type="EMBL" id="JAROBZ020000001">
    <property type="protein sequence ID" value="MFB3166872.1"/>
    <property type="molecule type" value="Genomic_DNA"/>
</dbReference>
<keyword evidence="3" id="KW-1185">Reference proteome</keyword>
<dbReference type="Proteomes" id="UP001241748">
    <property type="component" value="Unassembled WGS sequence"/>
</dbReference>
<feature type="compositionally biased region" description="Basic and acidic residues" evidence="1">
    <location>
        <begin position="1"/>
        <end position="22"/>
    </location>
</feature>
<proteinExistence type="predicted"/>
<sequence length="90" mass="10327">MATIIQEEHNKRTEHLELENVNEKSGANKQAANHEWKPATQRQIHVFKYLKQLVNDVIISINETATGEPFVVSNQLDGEKVEELISFINE</sequence>
<reference evidence="2 3" key="1">
    <citation type="submission" date="2024-05" db="EMBL/GenBank/DDBJ databases">
        <authorList>
            <person name="Venkateswaran K."/>
        </authorList>
    </citation>
    <scope>NUCLEOTIDE SEQUENCE [LARGE SCALE GENOMIC DNA]</scope>
    <source>
        <strain evidence="2 3">179-C4-2-HS</strain>
    </source>
</reference>